<feature type="compositionally biased region" description="Basic and acidic residues" evidence="1">
    <location>
        <begin position="392"/>
        <end position="403"/>
    </location>
</feature>
<evidence type="ECO:0000313" key="2">
    <source>
        <dbReference type="EMBL" id="PIC20167.1"/>
    </source>
</evidence>
<feature type="compositionally biased region" description="Low complexity" evidence="1">
    <location>
        <begin position="43"/>
        <end position="52"/>
    </location>
</feature>
<feature type="region of interest" description="Disordered" evidence="1">
    <location>
        <begin position="1"/>
        <end position="354"/>
    </location>
</feature>
<feature type="compositionally biased region" description="Basic and acidic residues" evidence="1">
    <location>
        <begin position="233"/>
        <end position="252"/>
    </location>
</feature>
<feature type="compositionally biased region" description="Basic and acidic residues" evidence="1">
    <location>
        <begin position="551"/>
        <end position="561"/>
    </location>
</feature>
<organism evidence="2 3">
    <name type="scientific">Caenorhabditis nigoni</name>
    <dbReference type="NCBI Taxonomy" id="1611254"/>
    <lineage>
        <taxon>Eukaryota</taxon>
        <taxon>Metazoa</taxon>
        <taxon>Ecdysozoa</taxon>
        <taxon>Nematoda</taxon>
        <taxon>Chromadorea</taxon>
        <taxon>Rhabditida</taxon>
        <taxon>Rhabditina</taxon>
        <taxon>Rhabditomorpha</taxon>
        <taxon>Rhabditoidea</taxon>
        <taxon>Rhabditidae</taxon>
        <taxon>Peloderinae</taxon>
        <taxon>Caenorhabditis</taxon>
    </lineage>
</organism>
<protein>
    <submittedName>
        <fullName evidence="2">Uncharacterized protein</fullName>
    </submittedName>
</protein>
<feature type="compositionally biased region" description="Polar residues" evidence="1">
    <location>
        <begin position="579"/>
        <end position="588"/>
    </location>
</feature>
<keyword evidence="3" id="KW-1185">Reference proteome</keyword>
<dbReference type="STRING" id="1611254.A0A2G5SYP9"/>
<feature type="compositionally biased region" description="Polar residues" evidence="1">
    <location>
        <begin position="80"/>
        <end position="89"/>
    </location>
</feature>
<accession>A0A2G5SYP9</accession>
<feature type="compositionally biased region" description="Polar residues" evidence="1">
    <location>
        <begin position="541"/>
        <end position="550"/>
    </location>
</feature>
<feature type="compositionally biased region" description="Basic and acidic residues" evidence="1">
    <location>
        <begin position="20"/>
        <end position="31"/>
    </location>
</feature>
<feature type="compositionally biased region" description="Polar residues" evidence="1">
    <location>
        <begin position="257"/>
        <end position="267"/>
    </location>
</feature>
<evidence type="ECO:0000313" key="3">
    <source>
        <dbReference type="Proteomes" id="UP000230233"/>
    </source>
</evidence>
<proteinExistence type="predicted"/>
<feature type="compositionally biased region" description="Low complexity" evidence="1">
    <location>
        <begin position="165"/>
        <end position="176"/>
    </location>
</feature>
<feature type="compositionally biased region" description="Basic and acidic residues" evidence="1">
    <location>
        <begin position="500"/>
        <end position="514"/>
    </location>
</feature>
<name>A0A2G5SYP9_9PELO</name>
<feature type="compositionally biased region" description="Low complexity" evidence="1">
    <location>
        <begin position="108"/>
        <end position="118"/>
    </location>
</feature>
<dbReference type="AlphaFoldDB" id="A0A2G5SYP9"/>
<feature type="compositionally biased region" description="Low complexity" evidence="1">
    <location>
        <begin position="68"/>
        <end position="79"/>
    </location>
</feature>
<feature type="compositionally biased region" description="Basic and acidic residues" evidence="1">
    <location>
        <begin position="135"/>
        <end position="158"/>
    </location>
</feature>
<feature type="compositionally biased region" description="Polar residues" evidence="1">
    <location>
        <begin position="55"/>
        <end position="64"/>
    </location>
</feature>
<evidence type="ECO:0000256" key="1">
    <source>
        <dbReference type="SAM" id="MobiDB-lite"/>
    </source>
</evidence>
<feature type="compositionally biased region" description="Basic and acidic residues" evidence="1">
    <location>
        <begin position="467"/>
        <end position="481"/>
    </location>
</feature>
<feature type="compositionally biased region" description="Basic and acidic residues" evidence="1">
    <location>
        <begin position="268"/>
        <end position="280"/>
    </location>
</feature>
<dbReference type="Proteomes" id="UP000230233">
    <property type="component" value="Chromosome X"/>
</dbReference>
<sequence>MYQNQSRGRGGRGGGGSGRRYADGFRRRSSDSRANNRFRPRSPSRSPSPQGNNRGGSRTNSYDSDGNRSPSGFRSPSGSQDVRMQNSDSGFRRPGSPMRFNDVRRQNSPSGFRGPSRSSDVRRQNMPMEQNFEPRNPRRHENVVERPGNDRRGSRNDLWDSDGNRSPSGFRRPSGSQYSRMQNPDSGFRRSGSPMRFNDVRRQNMPMEQNFAPRNSRRNENVQDRPGSTMSQRQRDPRWNEPRRHQDRDSRVHSPVPSEQSFRFSENWSRDTSPRGDDWHRRRSPSPTPSNWSRGQWDHSNERGREIQQRRRSRSPKVYNGPSSSRRTRSHERRSPERKPYERRYENVQQDMSAERITQQIREAALSRMSGSEFGGFRAEGSIRQGNVTPRGSERRGSDDRWCRMTVGGQDRNQPGCSAWGSGRSGDVTTLGSERGGLDGKRSRQQDPQRYSPRVFERPGDVMPFGSERRDSNDSRSRQPDHQGYPPRDFNRQDYVTPRGSERVSDGGRSRQQDTQRYSPRGSERPGDVTPRGSERGGSNGDWSRQQDPQDSGRLETRGSERGGSNDIRSRGFHPQGPNDPQDSNHQSPEPDHRQRSNSYGSDYQGPSYPSPTRENWSTRSSDDDVHSDDSIIYPNSEGEPDSTFSLNPTFVEELRQEMANSLGLRGARNPRGGRGAPRGIGFMARGGFVRRGGFGMIARRRREALNDREIEEVPVEEEFRLPENWMQGLRRPSNEPTFLWNRNFMGRPYPQGPLPEIPMDHRQRALRQQDVPDESDRPDRRPDRRLIRRLASKEAQDHLRNNCIYCGRDTHHHDNCPFVPDISERQDWLLSEGRCLRCFKPHRHTGRECEKMGKRYQCWYCLDSDPNDLHHSSICPVAVNQEAPN</sequence>
<dbReference type="EMBL" id="PDUG01000006">
    <property type="protein sequence ID" value="PIC20167.1"/>
    <property type="molecule type" value="Genomic_DNA"/>
</dbReference>
<feature type="compositionally biased region" description="Basic and acidic residues" evidence="1">
    <location>
        <begin position="436"/>
        <end position="447"/>
    </location>
</feature>
<feature type="compositionally biased region" description="Basic and acidic residues" evidence="1">
    <location>
        <begin position="296"/>
        <end position="309"/>
    </location>
</feature>
<reference evidence="3" key="1">
    <citation type="submission" date="2017-10" db="EMBL/GenBank/DDBJ databases">
        <title>Rapid genome shrinkage in a self-fertile nematode reveals novel sperm competition proteins.</title>
        <authorList>
            <person name="Yin D."/>
            <person name="Schwarz E.M."/>
            <person name="Thomas C.G."/>
            <person name="Felde R.L."/>
            <person name="Korf I.F."/>
            <person name="Cutter A.D."/>
            <person name="Schartner C.M."/>
            <person name="Ralston E.J."/>
            <person name="Meyer B.J."/>
            <person name="Haag E.S."/>
        </authorList>
    </citation>
    <scope>NUCLEOTIDE SEQUENCE [LARGE SCALE GENOMIC DNA]</scope>
    <source>
        <strain evidence="3">JU1422</strain>
    </source>
</reference>
<feature type="region of interest" description="Disordered" evidence="1">
    <location>
        <begin position="765"/>
        <end position="786"/>
    </location>
</feature>
<gene>
    <name evidence="2" type="primary">Cnig_chr_X.g25454</name>
    <name evidence="2" type="ORF">B9Z55_025454</name>
</gene>
<feature type="region of interest" description="Disordered" evidence="1">
    <location>
        <begin position="368"/>
        <end position="645"/>
    </location>
</feature>
<feature type="compositionally biased region" description="Basic and acidic residues" evidence="1">
    <location>
        <begin position="333"/>
        <end position="346"/>
    </location>
</feature>
<feature type="compositionally biased region" description="Basic and acidic residues" evidence="1">
    <location>
        <begin position="621"/>
        <end position="630"/>
    </location>
</feature>
<dbReference type="OrthoDB" id="5911379at2759"/>
<feature type="compositionally biased region" description="Basic and acidic residues" evidence="1">
    <location>
        <begin position="775"/>
        <end position="786"/>
    </location>
</feature>
<comment type="caution">
    <text evidence="2">The sequence shown here is derived from an EMBL/GenBank/DDBJ whole genome shotgun (WGS) entry which is preliminary data.</text>
</comment>